<evidence type="ECO:0000256" key="5">
    <source>
        <dbReference type="ARBA" id="ARBA00022692"/>
    </source>
</evidence>
<keyword evidence="7 12" id="KW-1133">Transmembrane helix</keyword>
<evidence type="ECO:0000256" key="11">
    <source>
        <dbReference type="ARBA" id="ARBA00045497"/>
    </source>
</evidence>
<dbReference type="Gene3D" id="3.30.460.20">
    <property type="entry name" value="CorA soluble domain-like"/>
    <property type="match status" value="1"/>
</dbReference>
<feature type="transmembrane region" description="Helical" evidence="12">
    <location>
        <begin position="327"/>
        <end position="347"/>
    </location>
</feature>
<evidence type="ECO:0000256" key="1">
    <source>
        <dbReference type="ARBA" id="ARBA00004651"/>
    </source>
</evidence>
<evidence type="ECO:0000256" key="4">
    <source>
        <dbReference type="ARBA" id="ARBA00022475"/>
    </source>
</evidence>
<evidence type="ECO:0000256" key="8">
    <source>
        <dbReference type="ARBA" id="ARBA00023065"/>
    </source>
</evidence>
<reference evidence="13" key="2">
    <citation type="submission" date="2021-04" db="EMBL/GenBank/DDBJ databases">
        <authorList>
            <person name="Gilroy R."/>
        </authorList>
    </citation>
    <scope>NUCLEOTIDE SEQUENCE</scope>
    <source>
        <strain evidence="13">23274</strain>
    </source>
</reference>
<dbReference type="Proteomes" id="UP000824202">
    <property type="component" value="Unassembled WGS sequence"/>
</dbReference>
<evidence type="ECO:0000256" key="7">
    <source>
        <dbReference type="ARBA" id="ARBA00022989"/>
    </source>
</evidence>
<comment type="similarity">
    <text evidence="2 12">Belongs to the CorA metal ion transporter (MIT) (TC 1.A.35) family.</text>
</comment>
<dbReference type="GO" id="GO:0050897">
    <property type="term" value="F:cobalt ion binding"/>
    <property type="evidence" value="ECO:0007669"/>
    <property type="project" value="TreeGrafter"/>
</dbReference>
<dbReference type="Gene3D" id="1.20.58.340">
    <property type="entry name" value="Magnesium transport protein CorA, transmembrane region"/>
    <property type="match status" value="2"/>
</dbReference>
<dbReference type="CDD" id="cd12828">
    <property type="entry name" value="TmCorA-like_1"/>
    <property type="match status" value="1"/>
</dbReference>
<dbReference type="AlphaFoldDB" id="A0A9D1UYR8"/>
<evidence type="ECO:0000256" key="9">
    <source>
        <dbReference type="ARBA" id="ARBA00023136"/>
    </source>
</evidence>
<dbReference type="GO" id="GO:0005886">
    <property type="term" value="C:plasma membrane"/>
    <property type="evidence" value="ECO:0007669"/>
    <property type="project" value="UniProtKB-SubCell"/>
</dbReference>
<evidence type="ECO:0000256" key="12">
    <source>
        <dbReference type="RuleBase" id="RU362010"/>
    </source>
</evidence>
<keyword evidence="3 12" id="KW-0813">Transport</keyword>
<dbReference type="InterPro" id="IPR045861">
    <property type="entry name" value="CorA_cytoplasmic_dom"/>
</dbReference>
<accession>A0A9D1UYR8</accession>
<evidence type="ECO:0000256" key="6">
    <source>
        <dbReference type="ARBA" id="ARBA00022842"/>
    </source>
</evidence>
<evidence type="ECO:0000313" key="14">
    <source>
        <dbReference type="Proteomes" id="UP000824202"/>
    </source>
</evidence>
<comment type="caution">
    <text evidence="13">The sequence shown here is derived from an EMBL/GenBank/DDBJ whole genome shotgun (WGS) entry which is preliminary data.</text>
</comment>
<dbReference type="InterPro" id="IPR002523">
    <property type="entry name" value="MgTranspt_CorA/ZnTranspt_ZntB"/>
</dbReference>
<name>A0A9D1UYR8_9BACT</name>
<protein>
    <recommendedName>
        <fullName evidence="12">Magnesium transport protein CorA</fullName>
    </recommendedName>
</protein>
<dbReference type="GO" id="GO:0015095">
    <property type="term" value="F:magnesium ion transmembrane transporter activity"/>
    <property type="evidence" value="ECO:0007669"/>
    <property type="project" value="UniProtKB-UniRule"/>
</dbReference>
<gene>
    <name evidence="12 13" type="primary">corA</name>
    <name evidence="13" type="ORF">H9863_02220</name>
</gene>
<keyword evidence="5 12" id="KW-0812">Transmembrane</keyword>
<dbReference type="InterPro" id="IPR045863">
    <property type="entry name" value="CorA_TM1_TM2"/>
</dbReference>
<comment type="subcellular location">
    <subcellularLocation>
        <location evidence="1">Cell membrane</location>
        <topology evidence="1">Multi-pass membrane protein</topology>
    </subcellularLocation>
    <subcellularLocation>
        <location evidence="12">Membrane</location>
        <topology evidence="12">Multi-pass membrane protein</topology>
    </subcellularLocation>
</comment>
<keyword evidence="8 12" id="KW-0406">Ion transport</keyword>
<evidence type="ECO:0000256" key="10">
    <source>
        <dbReference type="ARBA" id="ARBA00034269"/>
    </source>
</evidence>
<feature type="transmembrane region" description="Helical" evidence="12">
    <location>
        <begin position="295"/>
        <end position="315"/>
    </location>
</feature>
<keyword evidence="9 12" id="KW-0472">Membrane</keyword>
<keyword evidence="4 12" id="KW-1003">Cell membrane</keyword>
<dbReference type="PANTHER" id="PTHR46494">
    <property type="entry name" value="CORA FAMILY METAL ION TRANSPORTER (EUROFUNG)"/>
    <property type="match status" value="1"/>
</dbReference>
<dbReference type="Pfam" id="PF01544">
    <property type="entry name" value="CorA"/>
    <property type="match status" value="1"/>
</dbReference>
<sequence length="353" mass="41144">MARFLKDKRKAKGLAPGSLVFIGQQTMEHIRIHLTQYNTATFKEESVSDIRQIRKAESSPYTTWIAIHGLHETQVIAELGKQFDINPLILEDILNTDERPKFSEDEHHLFIIVKSLSFDKVTNKVKIEQISLVVGDNYLISFQESDAAHFQDVRLRLENKQSKIRDYGPDYLCYACMDTLIDNYILNIEKLGNVIEEQEKILLIPNKQTIENIYHYKTELAYTRKNIRPIKEVISRFASSDSPLINKRTYNFLRDLEGLATQATEAIEIYYTMVSDQQNSYNTNINNNVNDIMKVLTILSTIFIPLTFIAGIYGMNFEYIPELKYRNAYFILWGIMIVIAALMLLLFKRKKWF</sequence>
<dbReference type="FunFam" id="1.20.58.340:FF:000004">
    <property type="entry name" value="Magnesium transport protein CorA"/>
    <property type="match status" value="1"/>
</dbReference>
<dbReference type="EMBL" id="DXFT01000045">
    <property type="protein sequence ID" value="HIX02917.1"/>
    <property type="molecule type" value="Genomic_DNA"/>
</dbReference>
<dbReference type="GO" id="GO:0000287">
    <property type="term" value="F:magnesium ion binding"/>
    <property type="evidence" value="ECO:0007669"/>
    <property type="project" value="TreeGrafter"/>
</dbReference>
<dbReference type="GO" id="GO:0015087">
    <property type="term" value="F:cobalt ion transmembrane transporter activity"/>
    <property type="evidence" value="ECO:0007669"/>
    <property type="project" value="UniProtKB-UniRule"/>
</dbReference>
<dbReference type="InterPro" id="IPR004488">
    <property type="entry name" value="Mg/Co-transport_prot_CorA"/>
</dbReference>
<comment type="function">
    <text evidence="11">Mediates influx of magnesium ions. Alternates between open and closed states. Activated by low cytoplasmic Mg(2+) levels. Inactive when cytoplasmic Mg(2+) levels are high.</text>
</comment>
<keyword evidence="6 12" id="KW-0460">Magnesium</keyword>
<dbReference type="NCBIfam" id="TIGR00383">
    <property type="entry name" value="corA"/>
    <property type="match status" value="1"/>
</dbReference>
<organism evidence="13 14">
    <name type="scientific">Candidatus Odoribacter faecigallinarum</name>
    <dbReference type="NCBI Taxonomy" id="2838706"/>
    <lineage>
        <taxon>Bacteria</taxon>
        <taxon>Pseudomonadati</taxon>
        <taxon>Bacteroidota</taxon>
        <taxon>Bacteroidia</taxon>
        <taxon>Bacteroidales</taxon>
        <taxon>Odoribacteraceae</taxon>
        <taxon>Odoribacter</taxon>
    </lineage>
</organism>
<proteinExistence type="inferred from homology"/>
<evidence type="ECO:0000313" key="13">
    <source>
        <dbReference type="EMBL" id="HIX02917.1"/>
    </source>
</evidence>
<evidence type="ECO:0000256" key="2">
    <source>
        <dbReference type="ARBA" id="ARBA00009765"/>
    </source>
</evidence>
<comment type="catalytic activity">
    <reaction evidence="10">
        <text>Mg(2+)(in) = Mg(2+)(out)</text>
        <dbReference type="Rhea" id="RHEA:29827"/>
        <dbReference type="ChEBI" id="CHEBI:18420"/>
    </reaction>
</comment>
<reference evidence="13" key="1">
    <citation type="journal article" date="2021" name="PeerJ">
        <title>Extensive microbial diversity within the chicken gut microbiome revealed by metagenomics and culture.</title>
        <authorList>
            <person name="Gilroy R."/>
            <person name="Ravi A."/>
            <person name="Getino M."/>
            <person name="Pursley I."/>
            <person name="Horton D.L."/>
            <person name="Alikhan N.F."/>
            <person name="Baker D."/>
            <person name="Gharbi K."/>
            <person name="Hall N."/>
            <person name="Watson M."/>
            <person name="Adriaenssens E.M."/>
            <person name="Foster-Nyarko E."/>
            <person name="Jarju S."/>
            <person name="Secka A."/>
            <person name="Antonio M."/>
            <person name="Oren A."/>
            <person name="Chaudhuri R.R."/>
            <person name="La Ragione R."/>
            <person name="Hildebrand F."/>
            <person name="Pallen M.J."/>
        </authorList>
    </citation>
    <scope>NUCLEOTIDE SEQUENCE</scope>
    <source>
        <strain evidence="13">23274</strain>
    </source>
</reference>
<dbReference type="PANTHER" id="PTHR46494:SF1">
    <property type="entry name" value="CORA FAMILY METAL ION TRANSPORTER (EUROFUNG)"/>
    <property type="match status" value="1"/>
</dbReference>
<dbReference type="SUPFAM" id="SSF143865">
    <property type="entry name" value="CorA soluble domain-like"/>
    <property type="match status" value="1"/>
</dbReference>
<evidence type="ECO:0000256" key="3">
    <source>
        <dbReference type="ARBA" id="ARBA00022448"/>
    </source>
</evidence>
<dbReference type="SUPFAM" id="SSF144083">
    <property type="entry name" value="Magnesium transport protein CorA, transmembrane region"/>
    <property type="match status" value="1"/>
</dbReference>